<dbReference type="EMBL" id="JASTZU010000063">
    <property type="protein sequence ID" value="MDL4842812.1"/>
    <property type="molecule type" value="Genomic_DNA"/>
</dbReference>
<reference evidence="1 2" key="1">
    <citation type="submission" date="2023-06" db="EMBL/GenBank/DDBJ databases">
        <title>Aquibacillus rhizosphaerae LR5S19.</title>
        <authorList>
            <person name="Sun J.-Q."/>
        </authorList>
    </citation>
    <scope>NUCLEOTIDE SEQUENCE [LARGE SCALE GENOMIC DNA]</scope>
    <source>
        <strain evidence="1 2">LR5S19</strain>
    </source>
</reference>
<sequence length="47" mass="5213">MNLSEATKHIKQWAKDRNLDTANPNKQMLKLGKELGELCQGMVKGGS</sequence>
<evidence type="ECO:0000313" key="1">
    <source>
        <dbReference type="EMBL" id="MDL4842812.1"/>
    </source>
</evidence>
<evidence type="ECO:0000313" key="2">
    <source>
        <dbReference type="Proteomes" id="UP001235343"/>
    </source>
</evidence>
<proteinExistence type="predicted"/>
<dbReference type="Gene3D" id="1.10.287.1080">
    <property type="entry name" value="MazG-like"/>
    <property type="match status" value="1"/>
</dbReference>
<keyword evidence="2" id="KW-1185">Reference proteome</keyword>
<gene>
    <name evidence="1" type="ORF">QQS35_20465</name>
</gene>
<organism evidence="1 2">
    <name type="scientific">Aquibacillus rhizosphaerae</name>
    <dbReference type="NCBI Taxonomy" id="3051431"/>
    <lineage>
        <taxon>Bacteria</taxon>
        <taxon>Bacillati</taxon>
        <taxon>Bacillota</taxon>
        <taxon>Bacilli</taxon>
        <taxon>Bacillales</taxon>
        <taxon>Bacillaceae</taxon>
        <taxon>Aquibacillus</taxon>
    </lineage>
</organism>
<dbReference type="SUPFAM" id="SSF101386">
    <property type="entry name" value="all-alpha NTP pyrophosphatases"/>
    <property type="match status" value="1"/>
</dbReference>
<protein>
    <submittedName>
        <fullName evidence="1">Uncharacterized protein</fullName>
    </submittedName>
</protein>
<dbReference type="Proteomes" id="UP001235343">
    <property type="component" value="Unassembled WGS sequence"/>
</dbReference>
<comment type="caution">
    <text evidence="1">The sequence shown here is derived from an EMBL/GenBank/DDBJ whole genome shotgun (WGS) entry which is preliminary data.</text>
</comment>
<dbReference type="RefSeq" id="WP_285934106.1">
    <property type="nucleotide sequence ID" value="NZ_JASTZU010000063.1"/>
</dbReference>
<name>A0ABT7LC07_9BACI</name>
<accession>A0ABT7LC07</accession>